<dbReference type="GO" id="GO:0046872">
    <property type="term" value="F:metal ion binding"/>
    <property type="evidence" value="ECO:0007669"/>
    <property type="project" value="UniProtKB-KW"/>
</dbReference>
<keyword evidence="7" id="KW-0342">GTP-binding</keyword>
<dbReference type="InterPro" id="IPR030393">
    <property type="entry name" value="G_ENGB_dom"/>
</dbReference>
<organism evidence="11">
    <name type="scientific">hydrocarbon metagenome</name>
    <dbReference type="NCBI Taxonomy" id="938273"/>
    <lineage>
        <taxon>unclassified sequences</taxon>
        <taxon>metagenomes</taxon>
        <taxon>ecological metagenomes</taxon>
    </lineage>
</organism>
<gene>
    <name evidence="11" type="ORF">ASZ90_019709</name>
</gene>
<evidence type="ECO:0000259" key="10">
    <source>
        <dbReference type="PROSITE" id="PS51706"/>
    </source>
</evidence>
<keyword evidence="3" id="KW-0132">Cell division</keyword>
<feature type="domain" description="EngB-type G" evidence="10">
    <location>
        <begin position="31"/>
        <end position="204"/>
    </location>
</feature>
<dbReference type="FunFam" id="3.40.50.300:FF:000098">
    <property type="entry name" value="Probable GTP-binding protein EngB"/>
    <property type="match status" value="1"/>
</dbReference>
<dbReference type="InterPro" id="IPR006073">
    <property type="entry name" value="GTP-bd"/>
</dbReference>
<comment type="caution">
    <text evidence="11">The sequence shown here is derived from an EMBL/GenBank/DDBJ whole genome shotgun (WGS) entry which is preliminary data.</text>
</comment>
<dbReference type="PROSITE" id="PS51706">
    <property type="entry name" value="G_ENGB"/>
    <property type="match status" value="1"/>
</dbReference>
<keyword evidence="6" id="KW-0460">Magnesium</keyword>
<keyword evidence="4" id="KW-0479">Metal-binding</keyword>
<comment type="cofactor">
    <cofactor evidence="1">
        <name>Mg(2+)</name>
        <dbReference type="ChEBI" id="CHEBI:18420"/>
    </cofactor>
</comment>
<dbReference type="InterPro" id="IPR005225">
    <property type="entry name" value="Small_GTP-bd"/>
</dbReference>
<dbReference type="NCBIfam" id="TIGR03598">
    <property type="entry name" value="GTPase_YsxC"/>
    <property type="match status" value="1"/>
</dbReference>
<dbReference type="Pfam" id="PF01926">
    <property type="entry name" value="MMR_HSR1"/>
    <property type="match status" value="1"/>
</dbReference>
<dbReference type="CDD" id="cd01876">
    <property type="entry name" value="YihA_EngB"/>
    <property type="match status" value="1"/>
</dbReference>
<evidence type="ECO:0000256" key="3">
    <source>
        <dbReference type="ARBA" id="ARBA00022618"/>
    </source>
</evidence>
<evidence type="ECO:0000256" key="5">
    <source>
        <dbReference type="ARBA" id="ARBA00022741"/>
    </source>
</evidence>
<keyword evidence="5" id="KW-0547">Nucleotide-binding</keyword>
<dbReference type="GO" id="GO:0005829">
    <property type="term" value="C:cytosol"/>
    <property type="evidence" value="ECO:0007669"/>
    <property type="project" value="TreeGrafter"/>
</dbReference>
<dbReference type="HAMAP" id="MF_00321">
    <property type="entry name" value="GTPase_EngB"/>
    <property type="match status" value="1"/>
</dbReference>
<evidence type="ECO:0000256" key="4">
    <source>
        <dbReference type="ARBA" id="ARBA00022723"/>
    </source>
</evidence>
<evidence type="ECO:0000256" key="8">
    <source>
        <dbReference type="ARBA" id="ARBA00023210"/>
    </source>
</evidence>
<keyword evidence="8" id="KW-0717">Septation</keyword>
<dbReference type="GO" id="GO:0005525">
    <property type="term" value="F:GTP binding"/>
    <property type="evidence" value="ECO:0007669"/>
    <property type="project" value="UniProtKB-KW"/>
</dbReference>
<accession>A0A0W8E3J8</accession>
<dbReference type="SUPFAM" id="SSF52540">
    <property type="entry name" value="P-loop containing nucleoside triphosphate hydrolases"/>
    <property type="match status" value="1"/>
</dbReference>
<evidence type="ECO:0000256" key="2">
    <source>
        <dbReference type="ARBA" id="ARBA00009638"/>
    </source>
</evidence>
<evidence type="ECO:0000256" key="1">
    <source>
        <dbReference type="ARBA" id="ARBA00001946"/>
    </source>
</evidence>
<sequence>MSMDIRMKNMIIKKAEFKGVFVDIKMLPPEMLPEVALVGRSNVGKSSLINKLVNRKKLAKSSSTPGKTRTINYYLINDEWHMVDLPGYGYAKVSKLERAKWGKMIESYLSQRQQLKGVLQILDIRHPPSSEDLMMKDWLSHHEIPVLLVATKADKISRGARAKHLAVIRKDLKIPAEQMPICFSAETGEGVDEIKKALQEILKENEEQV</sequence>
<comment type="similarity">
    <text evidence="2">Belongs to the TRAFAC class TrmE-Era-EngA-EngB-Septin-like GTPase superfamily. EngB GTPase family.</text>
</comment>
<dbReference type="PANTHER" id="PTHR11649">
    <property type="entry name" value="MSS1/TRME-RELATED GTP-BINDING PROTEIN"/>
    <property type="match status" value="1"/>
</dbReference>
<dbReference type="AlphaFoldDB" id="A0A0W8E3J8"/>
<dbReference type="NCBIfam" id="TIGR00231">
    <property type="entry name" value="small_GTP"/>
    <property type="match status" value="1"/>
</dbReference>
<evidence type="ECO:0000256" key="7">
    <source>
        <dbReference type="ARBA" id="ARBA00023134"/>
    </source>
</evidence>
<dbReference type="EMBL" id="LNQE01001901">
    <property type="protein sequence ID" value="KUG02931.1"/>
    <property type="molecule type" value="Genomic_DNA"/>
</dbReference>
<evidence type="ECO:0000313" key="11">
    <source>
        <dbReference type="EMBL" id="KUG02931.1"/>
    </source>
</evidence>
<dbReference type="InterPro" id="IPR019987">
    <property type="entry name" value="GTP-bd_ribosome_bio_YsxC"/>
</dbReference>
<dbReference type="GO" id="GO:0000917">
    <property type="term" value="P:division septum assembly"/>
    <property type="evidence" value="ECO:0007669"/>
    <property type="project" value="UniProtKB-KW"/>
</dbReference>
<proteinExistence type="inferred from homology"/>
<protein>
    <submittedName>
        <fullName evidence="11">Gtp-binding protein engb</fullName>
    </submittedName>
</protein>
<dbReference type="PANTHER" id="PTHR11649:SF13">
    <property type="entry name" value="ENGB-TYPE G DOMAIN-CONTAINING PROTEIN"/>
    <property type="match status" value="1"/>
</dbReference>
<evidence type="ECO:0000256" key="9">
    <source>
        <dbReference type="ARBA" id="ARBA00023306"/>
    </source>
</evidence>
<name>A0A0W8E3J8_9ZZZZ</name>
<dbReference type="Gene3D" id="3.40.50.300">
    <property type="entry name" value="P-loop containing nucleotide triphosphate hydrolases"/>
    <property type="match status" value="1"/>
</dbReference>
<keyword evidence="9" id="KW-0131">Cell cycle</keyword>
<reference evidence="11" key="1">
    <citation type="journal article" date="2015" name="Proc. Natl. Acad. Sci. U.S.A.">
        <title>Networks of energetic and metabolic interactions define dynamics in microbial communities.</title>
        <authorList>
            <person name="Embree M."/>
            <person name="Liu J.K."/>
            <person name="Al-Bassam M.M."/>
            <person name="Zengler K."/>
        </authorList>
    </citation>
    <scope>NUCLEOTIDE SEQUENCE</scope>
</reference>
<evidence type="ECO:0000256" key="6">
    <source>
        <dbReference type="ARBA" id="ARBA00022842"/>
    </source>
</evidence>
<dbReference type="InterPro" id="IPR027417">
    <property type="entry name" value="P-loop_NTPase"/>
</dbReference>